<dbReference type="RefSeq" id="XP_032814342.1">
    <property type="nucleotide sequence ID" value="XM_032958451.1"/>
</dbReference>
<gene>
    <name evidence="3" type="primary">LOC116944683</name>
</gene>
<dbReference type="Proteomes" id="UP001318040">
    <property type="component" value="Chromosome 21"/>
</dbReference>
<proteinExistence type="predicted"/>
<organism evidence="2 3">
    <name type="scientific">Petromyzon marinus</name>
    <name type="common">Sea lamprey</name>
    <dbReference type="NCBI Taxonomy" id="7757"/>
    <lineage>
        <taxon>Eukaryota</taxon>
        <taxon>Metazoa</taxon>
        <taxon>Chordata</taxon>
        <taxon>Craniata</taxon>
        <taxon>Vertebrata</taxon>
        <taxon>Cyclostomata</taxon>
        <taxon>Hyperoartia</taxon>
        <taxon>Petromyzontiformes</taxon>
        <taxon>Petromyzontidae</taxon>
        <taxon>Petromyzon</taxon>
    </lineage>
</organism>
<dbReference type="AlphaFoldDB" id="A0AAJ7WYD5"/>
<evidence type="ECO:0000256" key="1">
    <source>
        <dbReference type="SAM" id="MobiDB-lite"/>
    </source>
</evidence>
<evidence type="ECO:0000313" key="3">
    <source>
        <dbReference type="RefSeq" id="XP_032814342.1"/>
    </source>
</evidence>
<feature type="region of interest" description="Disordered" evidence="1">
    <location>
        <begin position="78"/>
        <end position="154"/>
    </location>
</feature>
<reference evidence="3" key="1">
    <citation type="submission" date="2025-08" db="UniProtKB">
        <authorList>
            <consortium name="RefSeq"/>
        </authorList>
    </citation>
    <scope>IDENTIFICATION</scope>
    <source>
        <tissue evidence="3">Sperm</tissue>
    </source>
</reference>
<accession>A0AAJ7WYD5</accession>
<keyword evidence="2" id="KW-1185">Reference proteome</keyword>
<name>A0AAJ7WYD5_PETMA</name>
<evidence type="ECO:0000313" key="2">
    <source>
        <dbReference type="Proteomes" id="UP001318040"/>
    </source>
</evidence>
<protein>
    <submittedName>
        <fullName evidence="3">Uncharacterized protein LOC116944683 isoform X3</fullName>
    </submittedName>
</protein>
<sequence>MRAGHPPMPARQFSAAGGDWAAFQRCFLSHREMAGWTEEEVLRALPASLDVDALSALITIPQEDRSTLQRALQQMADICGPPSDTQHRYAAWKKDAAEMSPPGPSTLAAPVNERSPAGPDVPQAGPVSADPPPNPADSYDGPATRTHSKTPRFS</sequence>